<dbReference type="InterPro" id="IPR001138">
    <property type="entry name" value="Zn2Cys6_DnaBD"/>
</dbReference>
<dbReference type="STRING" id="913774.A0A0C3DDJ5"/>
<evidence type="ECO:0000259" key="3">
    <source>
        <dbReference type="PROSITE" id="PS50048"/>
    </source>
</evidence>
<evidence type="ECO:0000313" key="5">
    <source>
        <dbReference type="Proteomes" id="UP000054321"/>
    </source>
</evidence>
<dbReference type="Pfam" id="PF00172">
    <property type="entry name" value="Zn_clus"/>
    <property type="match status" value="1"/>
</dbReference>
<dbReference type="GO" id="GO:0005634">
    <property type="term" value="C:nucleus"/>
    <property type="evidence" value="ECO:0007669"/>
    <property type="project" value="UniProtKB-SubCell"/>
</dbReference>
<protein>
    <recommendedName>
        <fullName evidence="3">Zn(2)-C6 fungal-type domain-containing protein</fullName>
    </recommendedName>
</protein>
<gene>
    <name evidence="4" type="ORF">OIDMADRAFT_55921</name>
</gene>
<dbReference type="InterPro" id="IPR021858">
    <property type="entry name" value="Fun_TF"/>
</dbReference>
<dbReference type="AlphaFoldDB" id="A0A0C3DDJ5"/>
<evidence type="ECO:0000256" key="2">
    <source>
        <dbReference type="ARBA" id="ARBA00023242"/>
    </source>
</evidence>
<dbReference type="CDD" id="cd00067">
    <property type="entry name" value="GAL4"/>
    <property type="match status" value="1"/>
</dbReference>
<dbReference type="HOGENOM" id="CLU_023417_2_1_1"/>
<evidence type="ECO:0000256" key="1">
    <source>
        <dbReference type="ARBA" id="ARBA00004123"/>
    </source>
</evidence>
<dbReference type="PANTHER" id="PTHR37534:SF46">
    <property type="entry name" value="ZN(II)2CYS6 TRANSCRIPTION FACTOR (EUROFUNG)"/>
    <property type="match status" value="1"/>
</dbReference>
<organism evidence="4 5">
    <name type="scientific">Oidiodendron maius (strain Zn)</name>
    <dbReference type="NCBI Taxonomy" id="913774"/>
    <lineage>
        <taxon>Eukaryota</taxon>
        <taxon>Fungi</taxon>
        <taxon>Dikarya</taxon>
        <taxon>Ascomycota</taxon>
        <taxon>Pezizomycotina</taxon>
        <taxon>Leotiomycetes</taxon>
        <taxon>Leotiomycetes incertae sedis</taxon>
        <taxon>Myxotrichaceae</taxon>
        <taxon>Oidiodendron</taxon>
    </lineage>
</organism>
<dbReference type="GO" id="GO:0000981">
    <property type="term" value="F:DNA-binding transcription factor activity, RNA polymerase II-specific"/>
    <property type="evidence" value="ECO:0007669"/>
    <property type="project" value="InterPro"/>
</dbReference>
<dbReference type="PANTHER" id="PTHR37534">
    <property type="entry name" value="TRANSCRIPTIONAL ACTIVATOR PROTEIN UGA3"/>
    <property type="match status" value="1"/>
</dbReference>
<keyword evidence="5" id="KW-1185">Reference proteome</keyword>
<evidence type="ECO:0000313" key="4">
    <source>
        <dbReference type="EMBL" id="KIN00033.1"/>
    </source>
</evidence>
<dbReference type="Gene3D" id="4.10.240.10">
    <property type="entry name" value="Zn(2)-C6 fungal-type DNA-binding domain"/>
    <property type="match status" value="1"/>
</dbReference>
<dbReference type="InterPro" id="IPR036864">
    <property type="entry name" value="Zn2-C6_fun-type_DNA-bd_sf"/>
</dbReference>
<dbReference type="OrthoDB" id="1919336at2759"/>
<dbReference type="Pfam" id="PF11951">
    <property type="entry name" value="Fungal_trans_2"/>
    <property type="match status" value="1"/>
</dbReference>
<dbReference type="EMBL" id="KN832878">
    <property type="protein sequence ID" value="KIN00033.1"/>
    <property type="molecule type" value="Genomic_DNA"/>
</dbReference>
<proteinExistence type="predicted"/>
<accession>A0A0C3DDJ5</accession>
<reference evidence="5" key="2">
    <citation type="submission" date="2015-01" db="EMBL/GenBank/DDBJ databases">
        <title>Evolutionary Origins and Diversification of the Mycorrhizal Mutualists.</title>
        <authorList>
            <consortium name="DOE Joint Genome Institute"/>
            <consortium name="Mycorrhizal Genomics Consortium"/>
            <person name="Kohler A."/>
            <person name="Kuo A."/>
            <person name="Nagy L.G."/>
            <person name="Floudas D."/>
            <person name="Copeland A."/>
            <person name="Barry K.W."/>
            <person name="Cichocki N."/>
            <person name="Veneault-Fourrey C."/>
            <person name="LaButti K."/>
            <person name="Lindquist E.A."/>
            <person name="Lipzen A."/>
            <person name="Lundell T."/>
            <person name="Morin E."/>
            <person name="Murat C."/>
            <person name="Riley R."/>
            <person name="Ohm R."/>
            <person name="Sun H."/>
            <person name="Tunlid A."/>
            <person name="Henrissat B."/>
            <person name="Grigoriev I.V."/>
            <person name="Hibbett D.S."/>
            <person name="Martin F."/>
        </authorList>
    </citation>
    <scope>NUCLEOTIDE SEQUENCE [LARGE SCALE GENOMIC DNA]</scope>
    <source>
        <strain evidence="5">Zn</strain>
    </source>
</reference>
<dbReference type="SMART" id="SM00066">
    <property type="entry name" value="GAL4"/>
    <property type="match status" value="1"/>
</dbReference>
<dbReference type="SUPFAM" id="SSF57701">
    <property type="entry name" value="Zn2/Cys6 DNA-binding domain"/>
    <property type="match status" value="1"/>
</dbReference>
<dbReference type="PROSITE" id="PS50048">
    <property type="entry name" value="ZN2_CY6_FUNGAL_2"/>
    <property type="match status" value="1"/>
</dbReference>
<dbReference type="PROSITE" id="PS00463">
    <property type="entry name" value="ZN2_CY6_FUNGAL_1"/>
    <property type="match status" value="1"/>
</dbReference>
<dbReference type="GO" id="GO:0008270">
    <property type="term" value="F:zinc ion binding"/>
    <property type="evidence" value="ECO:0007669"/>
    <property type="project" value="InterPro"/>
</dbReference>
<keyword evidence="2" id="KW-0539">Nucleus</keyword>
<reference evidence="4 5" key="1">
    <citation type="submission" date="2014-04" db="EMBL/GenBank/DDBJ databases">
        <authorList>
            <consortium name="DOE Joint Genome Institute"/>
            <person name="Kuo A."/>
            <person name="Martino E."/>
            <person name="Perotto S."/>
            <person name="Kohler A."/>
            <person name="Nagy L.G."/>
            <person name="Floudas D."/>
            <person name="Copeland A."/>
            <person name="Barry K.W."/>
            <person name="Cichocki N."/>
            <person name="Veneault-Fourrey C."/>
            <person name="LaButti K."/>
            <person name="Lindquist E.A."/>
            <person name="Lipzen A."/>
            <person name="Lundell T."/>
            <person name="Morin E."/>
            <person name="Murat C."/>
            <person name="Sun H."/>
            <person name="Tunlid A."/>
            <person name="Henrissat B."/>
            <person name="Grigoriev I.V."/>
            <person name="Hibbett D.S."/>
            <person name="Martin F."/>
            <person name="Nordberg H.P."/>
            <person name="Cantor M.N."/>
            <person name="Hua S.X."/>
        </authorList>
    </citation>
    <scope>NUCLEOTIDE SEQUENCE [LARGE SCALE GENOMIC DNA]</scope>
    <source>
        <strain evidence="4 5">Zn</strain>
    </source>
</reference>
<dbReference type="Proteomes" id="UP000054321">
    <property type="component" value="Unassembled WGS sequence"/>
</dbReference>
<sequence length="538" mass="59574">MPRPMLAAQRLRPRRSRVKTGCIYCRLRRKKCDERKPICSGCDRNKLICSWTSTQCGHGRSLDMGWRTRLESGQGVGLEAVDPSELTATIQPLRAPPPTSVALTPEVAGQPQLKGASLEMKLSLSHERPSDLSGIPALRNPTSRILFEYYTNETAHRLSAIPGPDNPFITLVLPVARSDSMVMDAVLAVGGAHLCSTTSDPEVKSASFAHYGLVLRQFKYVLTQVNSGTIWKPVHLLLTTLMLCHVESISGNTQGAIFHHLRASSQFVYNIIALSSNQLNHRLHGFLLEMYAYFVSVVNITANTDSDYRMVIFDPCTHVISGFRNSEIYGAMFGYTQGLIELIPSICKLGYRRIAEESREECSFESIALYKSLGSQIQAWQAPPSIYKDKDYACNLDAAAKIYQNAVLIFLHANFYGSNVSEPALLDLVDTSIDSLLPLVKSFSTHSSIASTMLWPCMIIGSCLRHVEQRNVLRASILASPFNMTGVSKAIQILDWLWEDGDLCSYGPYGLGAIMEKHKIRPCSSQEIIGSYNADSPK</sequence>
<dbReference type="InParanoid" id="A0A0C3DDJ5"/>
<feature type="domain" description="Zn(2)-C6 fungal-type" evidence="3">
    <location>
        <begin position="21"/>
        <end position="51"/>
    </location>
</feature>
<name>A0A0C3DDJ5_OIDMZ</name>
<comment type="subcellular location">
    <subcellularLocation>
        <location evidence="1">Nucleus</location>
    </subcellularLocation>
</comment>